<reference evidence="5" key="1">
    <citation type="journal article" date="2019" name="Int. J. Syst. Evol. Microbiol.">
        <title>The Global Catalogue of Microorganisms (GCM) 10K type strain sequencing project: providing services to taxonomists for standard genome sequencing and annotation.</title>
        <authorList>
            <consortium name="The Broad Institute Genomics Platform"/>
            <consortium name="The Broad Institute Genome Sequencing Center for Infectious Disease"/>
            <person name="Wu L."/>
            <person name="Ma J."/>
        </authorList>
    </citation>
    <scope>NUCLEOTIDE SEQUENCE [LARGE SCALE GENOMIC DNA]</scope>
    <source>
        <strain evidence="5">JCM 16929</strain>
    </source>
</reference>
<dbReference type="SUPFAM" id="SSF54631">
    <property type="entry name" value="CBS-domain pair"/>
    <property type="match status" value="1"/>
</dbReference>
<evidence type="ECO:0000256" key="1">
    <source>
        <dbReference type="PROSITE-ProRule" id="PRU00703"/>
    </source>
</evidence>
<dbReference type="Proteomes" id="UP001501490">
    <property type="component" value="Unassembled WGS sequence"/>
</dbReference>
<dbReference type="SMART" id="SM00100">
    <property type="entry name" value="cNMP"/>
    <property type="match status" value="1"/>
</dbReference>
<dbReference type="PROSITE" id="PS51371">
    <property type="entry name" value="CBS"/>
    <property type="match status" value="1"/>
</dbReference>
<evidence type="ECO:0000313" key="5">
    <source>
        <dbReference type="Proteomes" id="UP001501490"/>
    </source>
</evidence>
<dbReference type="InterPro" id="IPR005105">
    <property type="entry name" value="GlnD_Uridyltrans_N"/>
</dbReference>
<dbReference type="InterPro" id="IPR046342">
    <property type="entry name" value="CBS_dom_sf"/>
</dbReference>
<dbReference type="Pfam" id="PF10335">
    <property type="entry name" value="DUF294_C"/>
    <property type="match status" value="1"/>
</dbReference>
<keyword evidence="1" id="KW-0129">CBS domain</keyword>
<dbReference type="InterPro" id="IPR000644">
    <property type="entry name" value="CBS_dom"/>
</dbReference>
<dbReference type="PROSITE" id="PS50042">
    <property type="entry name" value="CNMP_BINDING_3"/>
    <property type="match status" value="1"/>
</dbReference>
<dbReference type="Gene3D" id="2.60.120.10">
    <property type="entry name" value="Jelly Rolls"/>
    <property type="match status" value="1"/>
</dbReference>
<dbReference type="Pfam" id="PF03445">
    <property type="entry name" value="DUF294"/>
    <property type="match status" value="1"/>
</dbReference>
<dbReference type="RefSeq" id="WP_344805741.1">
    <property type="nucleotide sequence ID" value="NZ_BAABAB010000021.1"/>
</dbReference>
<dbReference type="Pfam" id="PF00571">
    <property type="entry name" value="CBS"/>
    <property type="match status" value="1"/>
</dbReference>
<dbReference type="Gene3D" id="3.10.580.10">
    <property type="entry name" value="CBS-domain"/>
    <property type="match status" value="1"/>
</dbReference>
<feature type="domain" description="Cyclic nucleotide-binding" evidence="2">
    <location>
        <begin position="48"/>
        <end position="110"/>
    </location>
</feature>
<dbReference type="SUPFAM" id="SSF51206">
    <property type="entry name" value="cAMP-binding domain-like"/>
    <property type="match status" value="1"/>
</dbReference>
<keyword evidence="5" id="KW-1185">Reference proteome</keyword>
<evidence type="ECO:0000259" key="2">
    <source>
        <dbReference type="PROSITE" id="PS50042"/>
    </source>
</evidence>
<dbReference type="InterPro" id="IPR018490">
    <property type="entry name" value="cNMP-bd_dom_sf"/>
</dbReference>
<name>A0ABP7A4R8_9ACTN</name>
<feature type="domain" description="CBS" evidence="3">
    <location>
        <begin position="217"/>
        <end position="275"/>
    </location>
</feature>
<proteinExistence type="predicted"/>
<dbReference type="InterPro" id="IPR018821">
    <property type="entry name" value="DUF294_put_nucleoTrafse_sb-bd"/>
</dbReference>
<protein>
    <submittedName>
        <fullName evidence="4">DUF294 nucleotidyltransferase-like domain-containing protein</fullName>
    </submittedName>
</protein>
<dbReference type="InterPro" id="IPR014710">
    <property type="entry name" value="RmlC-like_jellyroll"/>
</dbReference>
<dbReference type="CDD" id="cd05401">
    <property type="entry name" value="NT_GlnE_GlnD_like"/>
    <property type="match status" value="1"/>
</dbReference>
<evidence type="ECO:0000259" key="3">
    <source>
        <dbReference type="PROSITE" id="PS51371"/>
    </source>
</evidence>
<organism evidence="4 5">
    <name type="scientific">Microlunatus ginsengisoli</name>
    <dbReference type="NCBI Taxonomy" id="363863"/>
    <lineage>
        <taxon>Bacteria</taxon>
        <taxon>Bacillati</taxon>
        <taxon>Actinomycetota</taxon>
        <taxon>Actinomycetes</taxon>
        <taxon>Propionibacteriales</taxon>
        <taxon>Propionibacteriaceae</taxon>
        <taxon>Microlunatus</taxon>
    </lineage>
</organism>
<accession>A0ABP7A4R8</accession>
<dbReference type="EMBL" id="BAABAB010000021">
    <property type="protein sequence ID" value="GAA3624955.1"/>
    <property type="molecule type" value="Genomic_DNA"/>
</dbReference>
<evidence type="ECO:0000313" key="4">
    <source>
        <dbReference type="EMBL" id="GAA3624955.1"/>
    </source>
</evidence>
<dbReference type="InterPro" id="IPR000595">
    <property type="entry name" value="cNMP-bd_dom"/>
</dbReference>
<sequence length="619" mass="66637">MDRTDLEQFLARHPPFAELDPGTLAEMAGAARVVPHGAGDLILDAFLDPSVETFVVVEGEVDVWDDRDRILEAADERLGPGAVFGFSAMLTERSVGPRVVAVGDVVVAAIPAAVVEPALTSAEGARFLAEHLSAALRRATGNQAYSLVEELIAGKPLLVEPSAEVAEVAVRMTEHGVGCAVVELADGPSRYGLVTDALLRSQVLAGGRAPTTPVGTIVDVEVPAVDLGDTAAEALMLMLERDAGYLLVLDDAGLLRGVVEPRDFAVSPSTAGVSLHEQLRRASSVAELGRRGRQVTAMMIDLLARGLTSGRVIAIYSAMIDTLVRRAIELVFDQHPELPIDAFTWLSLGSNGRREAVPSSDVDSAVAFIDTVDHTLIGGYRVAFDEVHAVLASAGLSRDDHGAIASRAAFSRTNAEWRSAGLRWMSAPHKNQGAVMASLLVDGRPIYGDPGLPAVSHVFSDLRQHKGTMRLLLQESLAHRAKLHSMLDVLTRRSDTFDIKTYAILPIVNLARWAALSVGSAVLPTTDRLRAAAGSAMLPEERVQIIVEAFEVLQRLRLRYQLLQVQRGEQPSDLLTMDRLSPIDRSIVTQAVREIAAIQRRMDNVSQRIPIGDWTAPET</sequence>
<gene>
    <name evidence="4" type="ORF">GCM10022236_29080</name>
</gene>
<comment type="caution">
    <text evidence="4">The sequence shown here is derived from an EMBL/GenBank/DDBJ whole genome shotgun (WGS) entry which is preliminary data.</text>
</comment>